<evidence type="ECO:0000313" key="2">
    <source>
        <dbReference type="Proteomes" id="UP000034881"/>
    </source>
</evidence>
<organism evidence="1 2">
    <name type="scientific">Candidatus Daviesbacteria bacterium GW2011_GWC2_40_12</name>
    <dbReference type="NCBI Taxonomy" id="1618431"/>
    <lineage>
        <taxon>Bacteria</taxon>
        <taxon>Candidatus Daviesiibacteriota</taxon>
    </lineage>
</organism>
<proteinExistence type="predicted"/>
<name>A0A0G0QM16_9BACT</name>
<gene>
    <name evidence="1" type="ORF">UT77_C0010G0010</name>
</gene>
<accession>A0A0G0QM16</accession>
<evidence type="ECO:0000313" key="1">
    <source>
        <dbReference type="EMBL" id="KKR41484.1"/>
    </source>
</evidence>
<dbReference type="Proteomes" id="UP000034881">
    <property type="component" value="Unassembled WGS sequence"/>
</dbReference>
<dbReference type="EMBL" id="LBYB01000010">
    <property type="protein sequence ID" value="KKR41484.1"/>
    <property type="molecule type" value="Genomic_DNA"/>
</dbReference>
<sequence length="203" mass="22710">MKKKVLLGMILAAVIVTGVWIINPFKGKTALLNPINNLQKEAKEITPSETLLEYQDPSGFTFSYPDNLSIVKNDIEDESTYADIQLTAKDVNGSLSLKISDSKFTTIEEWLKLNKDASIQVPKEVSLGTLKGREVKLNDRLLLGVLDKGIFFDIEIPRIEEKFWMKVYEKVLANFSFAAPETTSTQTGVSSDDVVFESEEVVE</sequence>
<comment type="caution">
    <text evidence="1">The sequence shown here is derived from an EMBL/GenBank/DDBJ whole genome shotgun (WGS) entry which is preliminary data.</text>
</comment>
<protein>
    <submittedName>
        <fullName evidence="1">Uncharacterized protein</fullName>
    </submittedName>
</protein>
<reference evidence="1 2" key="1">
    <citation type="journal article" date="2015" name="Nature">
        <title>rRNA introns, odd ribosomes, and small enigmatic genomes across a large radiation of phyla.</title>
        <authorList>
            <person name="Brown C.T."/>
            <person name="Hug L.A."/>
            <person name="Thomas B.C."/>
            <person name="Sharon I."/>
            <person name="Castelle C.J."/>
            <person name="Singh A."/>
            <person name="Wilkins M.J."/>
            <person name="Williams K.H."/>
            <person name="Banfield J.F."/>
        </authorList>
    </citation>
    <scope>NUCLEOTIDE SEQUENCE [LARGE SCALE GENOMIC DNA]</scope>
</reference>
<dbReference type="AlphaFoldDB" id="A0A0G0QM16"/>